<accession>A0ABT6BBN7</accession>
<dbReference type="EMBL" id="JARJJS010000002">
    <property type="protein sequence ID" value="MDF4025457.1"/>
    <property type="molecule type" value="Genomic_DNA"/>
</dbReference>
<organism evidence="1 2">
    <name type="scientific">Luteibacter sahnii</name>
    <dbReference type="NCBI Taxonomy" id="3021977"/>
    <lineage>
        <taxon>Bacteria</taxon>
        <taxon>Pseudomonadati</taxon>
        <taxon>Pseudomonadota</taxon>
        <taxon>Gammaproteobacteria</taxon>
        <taxon>Lysobacterales</taxon>
        <taxon>Rhodanobacteraceae</taxon>
        <taxon>Luteibacter</taxon>
    </lineage>
</organism>
<reference evidence="1 2" key="1">
    <citation type="journal article" date="2024" name="Curr. Microbiol.">
        <title>Luteibacter sahnii sp. nov., A Novel Yellow-Colored Xanthomonadin Pigment Producing Probiotic Bacterium from Healthy Rice Seed Microbiome.</title>
        <authorList>
            <person name="Jaiswal G."/>
            <person name="Rana R."/>
            <person name="Nayak P.K."/>
            <person name="Chouhan R."/>
            <person name="Gandhi S.G."/>
            <person name="Patel H.K."/>
            <person name="Patil P.B."/>
        </authorList>
    </citation>
    <scope>NUCLEOTIDE SEQUENCE [LARGE SCALE GENOMIC DNA]</scope>
    <source>
        <strain evidence="1 2">PPL201</strain>
    </source>
</reference>
<comment type="caution">
    <text evidence="1">The sequence shown here is derived from an EMBL/GenBank/DDBJ whole genome shotgun (WGS) entry which is preliminary data.</text>
</comment>
<dbReference type="Proteomes" id="UP001528850">
    <property type="component" value="Unassembled WGS sequence"/>
</dbReference>
<sequence length="68" mass="7309">MSNDMVYASRSTSRAAEWRHQAGRDNPAGELFANGFAEADIVGGTEIVVTNCAMCTGSIERTIRIQCA</sequence>
<name>A0ABT6BBN7_9GAMM</name>
<proteinExistence type="predicted"/>
<protein>
    <submittedName>
        <fullName evidence="1">DUF6229 family protein</fullName>
    </submittedName>
</protein>
<dbReference type="RefSeq" id="WP_320549957.1">
    <property type="nucleotide sequence ID" value="NZ_JAQLOK010000001.1"/>
</dbReference>
<dbReference type="InterPro" id="IPR046197">
    <property type="entry name" value="DUF6229"/>
</dbReference>
<gene>
    <name evidence="1" type="ORF">P3W24_10820</name>
</gene>
<evidence type="ECO:0000313" key="2">
    <source>
        <dbReference type="Proteomes" id="UP001528850"/>
    </source>
</evidence>
<dbReference type="Pfam" id="PF19740">
    <property type="entry name" value="DUF6229"/>
    <property type="match status" value="1"/>
</dbReference>
<evidence type="ECO:0000313" key="1">
    <source>
        <dbReference type="EMBL" id="MDF4025457.1"/>
    </source>
</evidence>
<keyword evidence="2" id="KW-1185">Reference proteome</keyword>